<accession>A0ABR4QBI2</accession>
<evidence type="ECO:0000313" key="1">
    <source>
        <dbReference type="EMBL" id="KAL5106819.1"/>
    </source>
</evidence>
<keyword evidence="3" id="KW-1185">Reference proteome</keyword>
<proteinExistence type="predicted"/>
<reference evidence="2 3" key="1">
    <citation type="journal article" date="2022" name="Front. Cell. Infect. Microbiol.">
        <title>The Genomes of Two Strains of Taenia crassiceps the Animal Model for the Study of Human Cysticercosis.</title>
        <authorList>
            <person name="Bobes R.J."/>
            <person name="Estrada K."/>
            <person name="Rios-Valencia D.G."/>
            <person name="Calderon-Gallegos A."/>
            <person name="de la Torre P."/>
            <person name="Carrero J.C."/>
            <person name="Sanchez-Flores A."/>
            <person name="Laclette J.P."/>
        </authorList>
    </citation>
    <scope>NUCLEOTIDE SEQUENCE [LARGE SCALE GENOMIC DNA]</scope>
    <source>
        <strain evidence="2">WFUcys</strain>
    </source>
</reference>
<evidence type="ECO:0000313" key="3">
    <source>
        <dbReference type="Proteomes" id="UP001651158"/>
    </source>
</evidence>
<reference evidence="2" key="2">
    <citation type="submission" date="2024-12" db="EMBL/GenBank/DDBJ databases">
        <authorList>
            <person name="Estrada K."/>
            <person name="Bobes R.J."/>
            <person name="Sanchez-Flores A."/>
            <person name="Laclette J.P."/>
        </authorList>
    </citation>
    <scope>NUCLEOTIDE SEQUENCE</scope>
    <source>
        <strain evidence="2">WFUcys</strain>
        <tissue evidence="2">Peritoneal cavity of infected mice</tissue>
    </source>
</reference>
<sequence>MRRDAALHLPHWQHLKATQHRATWTLKPASPQSIWPPPWHKRARDACARLSSIIAFIHLSRGVSSDDDEWDGGRWSVLANLPPTAQDHAVLSTEMARQIVAKHSFLQVAIPEGE</sequence>
<dbReference type="EMBL" id="JAKROA010000005">
    <property type="protein sequence ID" value="KAL5106819.1"/>
    <property type="molecule type" value="Genomic_DNA"/>
</dbReference>
<dbReference type="EMBL" id="JAKROA010000005">
    <property type="protein sequence ID" value="KAL5106984.1"/>
    <property type="molecule type" value="Genomic_DNA"/>
</dbReference>
<comment type="caution">
    <text evidence="2">The sequence shown here is derived from an EMBL/GenBank/DDBJ whole genome shotgun (WGS) entry which is preliminary data.</text>
</comment>
<name>A0ABR4QBI2_9CEST</name>
<gene>
    <name evidence="1" type="ORF">TcWFU_004939</name>
    <name evidence="2" type="ORF">TcWFU_007201</name>
</gene>
<dbReference type="Proteomes" id="UP001651158">
    <property type="component" value="Unassembled WGS sequence"/>
</dbReference>
<organism evidence="2 3">
    <name type="scientific">Taenia crassiceps</name>
    <dbReference type="NCBI Taxonomy" id="6207"/>
    <lineage>
        <taxon>Eukaryota</taxon>
        <taxon>Metazoa</taxon>
        <taxon>Spiralia</taxon>
        <taxon>Lophotrochozoa</taxon>
        <taxon>Platyhelminthes</taxon>
        <taxon>Cestoda</taxon>
        <taxon>Eucestoda</taxon>
        <taxon>Cyclophyllidea</taxon>
        <taxon>Taeniidae</taxon>
        <taxon>Taenia</taxon>
    </lineage>
</organism>
<protein>
    <submittedName>
        <fullName evidence="2">Uncharacterized protein</fullName>
    </submittedName>
</protein>
<evidence type="ECO:0000313" key="2">
    <source>
        <dbReference type="EMBL" id="KAL5106984.1"/>
    </source>
</evidence>